<accession>A0ABN9RFN5</accession>
<sequence>CSSLKPAPYIAPAVSQFNAKGFPEHAKSAAKKVFIGGSWTMSKLCESNIVPTDTCLGCGNAVVTPHRRLCKCEALRQQRLEARADWQRVAEQQEGRGDGVLAGDIVRDGSKLGYAEWAQTGWAAMSINEDGGPTVQVWGPQPCTLPVQRKVKRAETRAFLKVLENALPPFRIYTGHKGIIGGLKKGERWCASWKRPHADLRRRIWHKVKDADLGVSSVCRVKAHRAKAKIAQLQGDELKIAKGNGEVYLLAKAGAELDANFGKQQALEEQGTKVRWAVQNIGWWYQKMNGEWSDVPKREPGEPKRRVVKQKLALTNHDVINKGKWLVCVKCGKM</sequence>
<dbReference type="Proteomes" id="UP001189429">
    <property type="component" value="Unassembled WGS sequence"/>
</dbReference>
<feature type="non-terminal residue" evidence="1">
    <location>
        <position position="334"/>
    </location>
</feature>
<protein>
    <recommendedName>
        <fullName evidence="3">RNase H type-1 domain-containing protein</fullName>
    </recommendedName>
</protein>
<dbReference type="Gene3D" id="3.30.420.10">
    <property type="entry name" value="Ribonuclease H-like superfamily/Ribonuclease H"/>
    <property type="match status" value="1"/>
</dbReference>
<feature type="non-terminal residue" evidence="1">
    <location>
        <position position="1"/>
    </location>
</feature>
<comment type="caution">
    <text evidence="1">The sequence shown here is derived from an EMBL/GenBank/DDBJ whole genome shotgun (WGS) entry which is preliminary data.</text>
</comment>
<dbReference type="EMBL" id="CAUYUJ010006220">
    <property type="protein sequence ID" value="CAK0816522.1"/>
    <property type="molecule type" value="Genomic_DNA"/>
</dbReference>
<evidence type="ECO:0008006" key="3">
    <source>
        <dbReference type="Google" id="ProtNLM"/>
    </source>
</evidence>
<name>A0ABN9RFN5_9DINO</name>
<reference evidence="1" key="1">
    <citation type="submission" date="2023-10" db="EMBL/GenBank/DDBJ databases">
        <authorList>
            <person name="Chen Y."/>
            <person name="Shah S."/>
            <person name="Dougan E. K."/>
            <person name="Thang M."/>
            <person name="Chan C."/>
        </authorList>
    </citation>
    <scope>NUCLEOTIDE SEQUENCE [LARGE SCALE GENOMIC DNA]</scope>
</reference>
<evidence type="ECO:0000313" key="2">
    <source>
        <dbReference type="Proteomes" id="UP001189429"/>
    </source>
</evidence>
<gene>
    <name evidence="1" type="ORF">PCOR1329_LOCUS19462</name>
</gene>
<evidence type="ECO:0000313" key="1">
    <source>
        <dbReference type="EMBL" id="CAK0816522.1"/>
    </source>
</evidence>
<keyword evidence="2" id="KW-1185">Reference proteome</keyword>
<dbReference type="InterPro" id="IPR036397">
    <property type="entry name" value="RNaseH_sf"/>
</dbReference>
<organism evidence="1 2">
    <name type="scientific">Prorocentrum cordatum</name>
    <dbReference type="NCBI Taxonomy" id="2364126"/>
    <lineage>
        <taxon>Eukaryota</taxon>
        <taxon>Sar</taxon>
        <taxon>Alveolata</taxon>
        <taxon>Dinophyceae</taxon>
        <taxon>Prorocentrales</taxon>
        <taxon>Prorocentraceae</taxon>
        <taxon>Prorocentrum</taxon>
    </lineage>
</organism>
<proteinExistence type="predicted"/>